<protein>
    <submittedName>
        <fullName evidence="3">CobQ/CobB/MinD/ParA nucleotide binding domain protein</fullName>
    </submittedName>
</protein>
<proteinExistence type="predicted"/>
<reference evidence="3 4" key="1">
    <citation type="submission" date="2010-02" db="EMBL/GenBank/DDBJ databases">
        <authorList>
            <person name="Weinstock G."/>
            <person name="Sodergren E."/>
            <person name="Clifton S."/>
            <person name="Fulton L."/>
            <person name="Fulton B."/>
            <person name="Courtney L."/>
            <person name="Fronick C."/>
            <person name="Harrison M."/>
            <person name="Strong C."/>
            <person name="Farmer C."/>
            <person name="Delahaunty K."/>
            <person name="Markovic C."/>
            <person name="Hall O."/>
            <person name="Minx P."/>
            <person name="Tomlinson C."/>
            <person name="Mitreva M."/>
            <person name="Nelson J."/>
            <person name="Hou S."/>
            <person name="Wollam A."/>
            <person name="Pepin K.H."/>
            <person name="Johnson M."/>
            <person name="Bhonagiri V."/>
            <person name="Zhang X."/>
            <person name="Suruliraj S."/>
            <person name="Warren W."/>
            <person name="Chinwalla A."/>
            <person name="Mardis E.R."/>
            <person name="Wilson R.K."/>
        </authorList>
    </citation>
    <scope>NUCLEOTIDE SEQUENCE [LARGE SCALE GENOMIC DNA]</scope>
    <source>
        <strain evidence="3 4">ATCC 29315</strain>
    </source>
</reference>
<feature type="compositionally biased region" description="Basic and acidic residues" evidence="1">
    <location>
        <begin position="237"/>
        <end position="249"/>
    </location>
</feature>
<dbReference type="AlphaFoldDB" id="D4DNH3"/>
<sequence>MLLIKKDILMVILTVVSTKGGTGKTTLTASLAAVLADMGFRVLMVDTDTQASLSKYYPLHRRSPDGTVELLLGKNDEASIRSTISNTVYPNLDIVMSNNIRDDVQSKVYDRPDRAFLLRNKLIHPYISENYDAVLIDTKGAVGVIQDAACFAANMLISPIMPETLSAREFISGTQEALDRLAHGAAMNLPVPPLRALIVQNGLRLGERAHAVGYRADVFKQHRRFPHDVLRQAVDAQRHGGGDGHRADADFAAYPQPDTQRGGAENQQCVYGERQGAQQAGQPHLGVNGLHEFFHRLFGVAGFASAVGKEFDGGDIGIGVGDAAGHHAAGVGLSLGGFGQARNQEFHQQEKQHRPADKGRQQPAVERGEYHTAGQEIHQHIDHHIGDGHHRFAHRQRGLHHFGGHAAGKFVLIKTEGLVEHLAVEIPAQTHRKHALQGLQAHVGREKAPNDEKRQQQAHASQRRAFFRQQGLWAVFAQPVHHFADKLEQHGFKNADNGGTHRQHQYPAAHAVDAAPNKAEQPGIGRGRNMFRIGVDAIFKPAENRIQQFHVRILCPPRFQAA</sequence>
<accession>D4DNH3</accession>
<dbReference type="EMBL" id="ADBF01000016">
    <property type="protein sequence ID" value="EFE50449.1"/>
    <property type="molecule type" value="Genomic_DNA"/>
</dbReference>
<evidence type="ECO:0000313" key="4">
    <source>
        <dbReference type="Proteomes" id="UP000005536"/>
    </source>
</evidence>
<dbReference type="Proteomes" id="UP000005536">
    <property type="component" value="Unassembled WGS sequence"/>
</dbReference>
<dbReference type="Gene3D" id="3.40.50.300">
    <property type="entry name" value="P-loop containing nucleotide triphosphate hydrolases"/>
    <property type="match status" value="1"/>
</dbReference>
<feature type="region of interest" description="Disordered" evidence="1">
    <location>
        <begin position="345"/>
        <end position="367"/>
    </location>
</feature>
<evidence type="ECO:0000256" key="1">
    <source>
        <dbReference type="SAM" id="MobiDB-lite"/>
    </source>
</evidence>
<dbReference type="InterPro" id="IPR050678">
    <property type="entry name" value="DNA_Partitioning_ATPase"/>
</dbReference>
<feature type="domain" description="AAA" evidence="2">
    <location>
        <begin position="12"/>
        <end position="167"/>
    </location>
</feature>
<evidence type="ECO:0000259" key="2">
    <source>
        <dbReference type="Pfam" id="PF13614"/>
    </source>
</evidence>
<name>D4DNH3_NEIEG</name>
<comment type="caution">
    <text evidence="3">The sequence shown here is derived from an EMBL/GenBank/DDBJ whole genome shotgun (WGS) entry which is preliminary data.</text>
</comment>
<organism evidence="3 4">
    <name type="scientific">Neisseria elongata subsp. glycolytica ATCC 29315</name>
    <dbReference type="NCBI Taxonomy" id="546263"/>
    <lineage>
        <taxon>Bacteria</taxon>
        <taxon>Pseudomonadati</taxon>
        <taxon>Pseudomonadota</taxon>
        <taxon>Betaproteobacteria</taxon>
        <taxon>Neisseriales</taxon>
        <taxon>Neisseriaceae</taxon>
        <taxon>Neisseria</taxon>
    </lineage>
</organism>
<dbReference type="PANTHER" id="PTHR13696:SF99">
    <property type="entry name" value="COBYRINIC ACID AC-DIAMIDE SYNTHASE"/>
    <property type="match status" value="1"/>
</dbReference>
<dbReference type="CDD" id="cd02042">
    <property type="entry name" value="ParAB_family"/>
    <property type="match status" value="1"/>
</dbReference>
<feature type="region of interest" description="Disordered" evidence="1">
    <location>
        <begin position="237"/>
        <end position="266"/>
    </location>
</feature>
<dbReference type="Pfam" id="PF13614">
    <property type="entry name" value="AAA_31"/>
    <property type="match status" value="1"/>
</dbReference>
<evidence type="ECO:0000313" key="3">
    <source>
        <dbReference type="EMBL" id="EFE50449.1"/>
    </source>
</evidence>
<dbReference type="InterPro" id="IPR027417">
    <property type="entry name" value="P-loop_NTPase"/>
</dbReference>
<gene>
    <name evidence="3" type="ORF">NEIELOOT_00605</name>
</gene>
<dbReference type="PANTHER" id="PTHR13696">
    <property type="entry name" value="P-LOOP CONTAINING NUCLEOSIDE TRIPHOSPHATE HYDROLASE"/>
    <property type="match status" value="1"/>
</dbReference>
<dbReference type="SUPFAM" id="SSF52540">
    <property type="entry name" value="P-loop containing nucleoside triphosphate hydrolases"/>
    <property type="match status" value="1"/>
</dbReference>
<dbReference type="InterPro" id="IPR025669">
    <property type="entry name" value="AAA_dom"/>
</dbReference>